<evidence type="ECO:0000256" key="2">
    <source>
        <dbReference type="PIRSR" id="PIRSR000390-1"/>
    </source>
</evidence>
<name>L0DRH6_SINAD</name>
<sequence length="443" mass="47900">MTDKNPFSRRQFLAATSGVMGAAKLYGQGAAGEATPAAKLALQGGPKAVQGGLPQLVRWGQPERERMNALIDQTNLFYWKGPQTTLLIDRFRQTCPLEHVMTCSSGTAALHIAVAAAGIEPGDEVITSPISDIGTVIGVIYQQAVPVFADLGRNTYNLDPEDVARRITPKTKAIIAVHLAGNPCDMHALKTLADQHNLVLIEDCAQAWGAKFRDKPIGTVGHIGCFSLQAAKHVTSGEGGVVASNDPRFGPLLQRFGDKGMDRLAKGGLFEVFATNYRMSEPQAGFAAAQLTRVEGIAEKRSRLGNLLNDKIASTPGIEPHQVHPDDRSTYWFLMFRVRPESFKCERAEFVKALVAEGVPASAGYIPVPLYGNPVFQKHGFFAGRWPLKEQGLTTMDYAQVACPEAEAILKTGVRVTIHEGMGEAYVLSLATAVRKVATHYAH</sequence>
<dbReference type="GO" id="GO:0030170">
    <property type="term" value="F:pyridoxal phosphate binding"/>
    <property type="evidence" value="ECO:0007669"/>
    <property type="project" value="TreeGrafter"/>
</dbReference>
<organism evidence="5 6">
    <name type="scientific">Singulisphaera acidiphila (strain ATCC BAA-1392 / DSM 18658 / VKM B-2454 / MOB10)</name>
    <dbReference type="NCBI Taxonomy" id="886293"/>
    <lineage>
        <taxon>Bacteria</taxon>
        <taxon>Pseudomonadati</taxon>
        <taxon>Planctomycetota</taxon>
        <taxon>Planctomycetia</taxon>
        <taxon>Isosphaerales</taxon>
        <taxon>Isosphaeraceae</taxon>
        <taxon>Singulisphaera</taxon>
    </lineage>
</organism>
<dbReference type="GO" id="GO:0008483">
    <property type="term" value="F:transaminase activity"/>
    <property type="evidence" value="ECO:0007669"/>
    <property type="project" value="TreeGrafter"/>
</dbReference>
<dbReference type="PROSITE" id="PS51318">
    <property type="entry name" value="TAT"/>
    <property type="match status" value="1"/>
</dbReference>
<dbReference type="Gene3D" id="3.90.1150.10">
    <property type="entry name" value="Aspartate Aminotransferase, domain 1"/>
    <property type="match status" value="1"/>
</dbReference>
<feature type="modified residue" description="N6-(pyridoxal phosphate)lysine" evidence="3">
    <location>
        <position position="232"/>
    </location>
</feature>
<reference evidence="5 6" key="1">
    <citation type="submission" date="2012-02" db="EMBL/GenBank/DDBJ databases">
        <title>Complete sequence of chromosome of Singulisphaera acidiphila DSM 18658.</title>
        <authorList>
            <consortium name="US DOE Joint Genome Institute (JGI-PGF)"/>
            <person name="Lucas S."/>
            <person name="Copeland A."/>
            <person name="Lapidus A."/>
            <person name="Glavina del Rio T."/>
            <person name="Dalin E."/>
            <person name="Tice H."/>
            <person name="Bruce D."/>
            <person name="Goodwin L."/>
            <person name="Pitluck S."/>
            <person name="Peters L."/>
            <person name="Ovchinnikova G."/>
            <person name="Chertkov O."/>
            <person name="Kyrpides N."/>
            <person name="Mavromatis K."/>
            <person name="Ivanova N."/>
            <person name="Brettin T."/>
            <person name="Detter J.C."/>
            <person name="Han C."/>
            <person name="Larimer F."/>
            <person name="Land M."/>
            <person name="Hauser L."/>
            <person name="Markowitz V."/>
            <person name="Cheng J.-F."/>
            <person name="Hugenholtz P."/>
            <person name="Woyke T."/>
            <person name="Wu D."/>
            <person name="Tindall B."/>
            <person name="Pomrenke H."/>
            <person name="Brambilla E."/>
            <person name="Klenk H.-P."/>
            <person name="Eisen J.A."/>
        </authorList>
    </citation>
    <scope>NUCLEOTIDE SEQUENCE [LARGE SCALE GENOMIC DNA]</scope>
    <source>
        <strain evidence="6">ATCC BAA-1392 / DSM 18658 / VKM B-2454 / MOB10</strain>
    </source>
</reference>
<dbReference type="PANTHER" id="PTHR30244">
    <property type="entry name" value="TRANSAMINASE"/>
    <property type="match status" value="1"/>
</dbReference>
<dbReference type="EMBL" id="CP003364">
    <property type="protein sequence ID" value="AGA30981.1"/>
    <property type="molecule type" value="Genomic_DNA"/>
</dbReference>
<dbReference type="Pfam" id="PF01041">
    <property type="entry name" value="DegT_DnrJ_EryC1"/>
    <property type="match status" value="1"/>
</dbReference>
<dbReference type="Proteomes" id="UP000010798">
    <property type="component" value="Chromosome"/>
</dbReference>
<evidence type="ECO:0000313" key="5">
    <source>
        <dbReference type="EMBL" id="AGA30981.1"/>
    </source>
</evidence>
<dbReference type="InterPro" id="IPR006311">
    <property type="entry name" value="TAT_signal"/>
</dbReference>
<dbReference type="STRING" id="886293.Sinac_6925"/>
<dbReference type="RefSeq" id="WP_015250053.1">
    <property type="nucleotide sequence ID" value="NC_019892.1"/>
</dbReference>
<dbReference type="Gene3D" id="3.40.640.10">
    <property type="entry name" value="Type I PLP-dependent aspartate aminotransferase-like (Major domain)"/>
    <property type="match status" value="1"/>
</dbReference>
<dbReference type="PANTHER" id="PTHR30244:SF34">
    <property type="entry name" value="DTDP-4-AMINO-4,6-DIDEOXYGALACTOSE TRANSAMINASE"/>
    <property type="match status" value="1"/>
</dbReference>
<evidence type="ECO:0000256" key="4">
    <source>
        <dbReference type="RuleBase" id="RU004508"/>
    </source>
</evidence>
<dbReference type="InterPro" id="IPR015421">
    <property type="entry name" value="PyrdxlP-dep_Trfase_major"/>
</dbReference>
<feature type="active site" description="Proton acceptor" evidence="2">
    <location>
        <position position="232"/>
    </location>
</feature>
<dbReference type="GO" id="GO:0000271">
    <property type="term" value="P:polysaccharide biosynthetic process"/>
    <property type="evidence" value="ECO:0007669"/>
    <property type="project" value="TreeGrafter"/>
</dbReference>
<evidence type="ECO:0000256" key="3">
    <source>
        <dbReference type="PIRSR" id="PIRSR000390-2"/>
    </source>
</evidence>
<dbReference type="OrthoDB" id="9810913at2"/>
<proteinExistence type="inferred from homology"/>
<comment type="similarity">
    <text evidence="1 4">Belongs to the DegT/DnrJ/EryC1 family.</text>
</comment>
<dbReference type="HOGENOM" id="CLU_033332_7_2_0"/>
<dbReference type="InterPro" id="IPR015424">
    <property type="entry name" value="PyrdxlP-dep_Trfase"/>
</dbReference>
<keyword evidence="3 4" id="KW-0663">Pyridoxal phosphate</keyword>
<dbReference type="AlphaFoldDB" id="L0DRH6"/>
<gene>
    <name evidence="5" type="ordered locus">Sinac_6925</name>
</gene>
<dbReference type="InterPro" id="IPR015422">
    <property type="entry name" value="PyrdxlP-dep_Trfase_small"/>
</dbReference>
<dbReference type="InterPro" id="IPR000653">
    <property type="entry name" value="DegT/StrS_aminotransferase"/>
</dbReference>
<evidence type="ECO:0000256" key="1">
    <source>
        <dbReference type="ARBA" id="ARBA00037999"/>
    </source>
</evidence>
<dbReference type="SUPFAM" id="SSF53383">
    <property type="entry name" value="PLP-dependent transferases"/>
    <property type="match status" value="1"/>
</dbReference>
<dbReference type="KEGG" id="saci:Sinac_6925"/>
<dbReference type="CDD" id="cd00616">
    <property type="entry name" value="AHBA_syn"/>
    <property type="match status" value="1"/>
</dbReference>
<accession>L0DRH6</accession>
<keyword evidence="6" id="KW-1185">Reference proteome</keyword>
<protein>
    <submittedName>
        <fullName evidence="5">Putative PLP-dependent enzyme possibly involved in cell wall biogenesis</fullName>
    </submittedName>
</protein>
<dbReference type="PIRSF" id="PIRSF000390">
    <property type="entry name" value="PLP_StrS"/>
    <property type="match status" value="1"/>
</dbReference>
<dbReference type="eggNOG" id="COG0399">
    <property type="taxonomic scope" value="Bacteria"/>
</dbReference>
<evidence type="ECO:0000313" key="6">
    <source>
        <dbReference type="Proteomes" id="UP000010798"/>
    </source>
</evidence>